<dbReference type="KEGG" id="dci:103514435"/>
<reference evidence="4" key="1">
    <citation type="submission" date="2025-08" db="UniProtKB">
        <authorList>
            <consortium name="RefSeq"/>
        </authorList>
    </citation>
    <scope>IDENTIFICATION</scope>
</reference>
<dbReference type="Proteomes" id="UP000079169">
    <property type="component" value="Unplaced"/>
</dbReference>
<dbReference type="PaxDb" id="121845-A0A1S3D9Z6"/>
<evidence type="ECO:0000256" key="1">
    <source>
        <dbReference type="SAM" id="MobiDB-lite"/>
    </source>
</evidence>
<gene>
    <name evidence="4" type="primary">LOC103514435</name>
</gene>
<proteinExistence type="predicted"/>
<keyword evidence="2" id="KW-0732">Signal</keyword>
<evidence type="ECO:0000256" key="2">
    <source>
        <dbReference type="SAM" id="SignalP"/>
    </source>
</evidence>
<dbReference type="AlphaFoldDB" id="A0A1S3D9Z6"/>
<evidence type="ECO:0000313" key="4">
    <source>
        <dbReference type="RefSeq" id="XP_008477563.1"/>
    </source>
</evidence>
<evidence type="ECO:0000313" key="3">
    <source>
        <dbReference type="Proteomes" id="UP000079169"/>
    </source>
</evidence>
<feature type="region of interest" description="Disordered" evidence="1">
    <location>
        <begin position="689"/>
        <end position="708"/>
    </location>
</feature>
<feature type="chain" id="PRO_5010204351" evidence="2">
    <location>
        <begin position="17"/>
        <end position="809"/>
    </location>
</feature>
<organism evidence="3 4">
    <name type="scientific">Diaphorina citri</name>
    <name type="common">Asian citrus psyllid</name>
    <dbReference type="NCBI Taxonomy" id="121845"/>
    <lineage>
        <taxon>Eukaryota</taxon>
        <taxon>Metazoa</taxon>
        <taxon>Ecdysozoa</taxon>
        <taxon>Arthropoda</taxon>
        <taxon>Hexapoda</taxon>
        <taxon>Insecta</taxon>
        <taxon>Pterygota</taxon>
        <taxon>Neoptera</taxon>
        <taxon>Paraneoptera</taxon>
        <taxon>Hemiptera</taxon>
        <taxon>Sternorrhyncha</taxon>
        <taxon>Psylloidea</taxon>
        <taxon>Psyllidae</taxon>
        <taxon>Diaphorininae</taxon>
        <taxon>Diaphorina</taxon>
    </lineage>
</organism>
<dbReference type="RefSeq" id="XP_008477563.1">
    <property type="nucleotide sequence ID" value="XM_008479341.2"/>
</dbReference>
<keyword evidence="3" id="KW-1185">Reference proteome</keyword>
<feature type="signal peptide" evidence="2">
    <location>
        <begin position="1"/>
        <end position="16"/>
    </location>
</feature>
<protein>
    <submittedName>
        <fullName evidence="4">Zonadhesin-like</fullName>
    </submittedName>
</protein>
<dbReference type="GeneID" id="103514435"/>
<sequence>MFLWIFLLALTQLSRAHPNHFHTYPNTNSISHKYVPSAKGPHPYLASPSAIEKPDIYTQSGNNYVDYLGDKVIGNTYAYSTVTQQERIIPSTIPRTVLPGRTNGGFSSGVGTVVTEVPLPQEVITKPNFVLQPQTETIQKPDFVVQENVLGVIQKPEFLIQEISEVVSKPEFLVQEEIVGTVVKPTFVVEEQVSVVQKPEFAIQENVEVIVKPEFQIEEVTEVIPRPTFVVEENVVPIQKPTFVIQSSQEVIQKPDIVISPVPVPVRKPEYQITENIIPVAKPAFFVQETQETVVKPEFVITEEVVPVPRPNFLVQEEVQVVQKPNFLVQDVVQTVQRPEYSVQESQVIVQKPEYFVEDVTETVIRPTFVEQEVAETVVSPRFVVEEQLIPVSRPQFVVAETVVPVVKPEFFIEEVSEVIPKPEYLVEDVPVTVEKPTYLLEETPVVIQKPNYVIEENVETVSKPEFFIQEEVEVITKPQFFVQDDIIETIVKPKFVVISSSNPAGEEFDISKYNLKSSASVVNNPAKVVVVDTPARPTIAPLGNPKQIPIVVGPGVQSNNVPQYIEVAVDRVKPATRTEPVVIPPSVQPRIIDVIEEFSHPAPRVVSQLPYSTPVHTHSGPVIIPQSIQPQTIEVVEELPNPIFRSSTHSIPHHHAGPFDAHHSVTHNHAPVVVNTDGLEIVEVTHPHPVKSHGHRSPLSSSTLVGNGYKRDHHGRVVIASKSGYQSEESNEFLPPKIKVKKNVDQSQAEELFETLYGFHGLVEDDEHYLDDGMPHPKNEYFFDAVQDDSKSAQFASESDSDYLSYEE</sequence>
<dbReference type="STRING" id="121845.A0A1S3D9Z6"/>
<name>A0A1S3D9Z6_DIACI</name>
<dbReference type="OrthoDB" id="448196at2759"/>
<accession>A0A1S3D9Z6</accession>